<dbReference type="EMBL" id="OX596114">
    <property type="protein sequence ID" value="CAN0462334.1"/>
    <property type="molecule type" value="Genomic_DNA"/>
</dbReference>
<organism evidence="1 2">
    <name type="scientific">Rangifer tarandus platyrhynchus</name>
    <name type="common">Svalbard reindeer</name>
    <dbReference type="NCBI Taxonomy" id="3082113"/>
    <lineage>
        <taxon>Eukaryota</taxon>
        <taxon>Metazoa</taxon>
        <taxon>Chordata</taxon>
        <taxon>Craniata</taxon>
        <taxon>Vertebrata</taxon>
        <taxon>Euteleostomi</taxon>
        <taxon>Mammalia</taxon>
        <taxon>Eutheria</taxon>
        <taxon>Laurasiatheria</taxon>
        <taxon>Artiodactyla</taxon>
        <taxon>Ruminantia</taxon>
        <taxon>Pecora</taxon>
        <taxon>Cervidae</taxon>
        <taxon>Odocoileinae</taxon>
        <taxon>Rangifer</taxon>
    </lineage>
</organism>
<dbReference type="Proteomes" id="UP001162501">
    <property type="component" value="Chromosome 30"/>
</dbReference>
<evidence type="ECO:0000313" key="1">
    <source>
        <dbReference type="EMBL" id="CAN0462334.1"/>
    </source>
</evidence>
<gene>
    <name evidence="1" type="ORF">MRATA1EN22A_LOCUS20071</name>
</gene>
<protein>
    <submittedName>
        <fullName evidence="1">Uncharacterized protein</fullName>
    </submittedName>
</protein>
<sequence length="146" mass="16459">MFRNLDVHPGNKRLGKPGDCFFFFLELQYETGTFEAARGQRKPHRSPPPTLLFCSVLCLSTHRDEAVLNRGSSFHTPRSGSSSLPLRLKKKVGKGLGQRTVAPTQLCPGSHPMTPLQSQHRLKRWEIRGCKGSSLASWVIKKHRKQ</sequence>
<reference evidence="1" key="1">
    <citation type="submission" date="2023-05" db="EMBL/GenBank/DDBJ databases">
        <authorList>
            <consortium name="ELIXIR-Norway"/>
        </authorList>
    </citation>
    <scope>NUCLEOTIDE SEQUENCE</scope>
</reference>
<accession>A0AC59ZM65</accession>
<reference evidence="1" key="2">
    <citation type="submission" date="2025-03" db="EMBL/GenBank/DDBJ databases">
        <authorList>
            <consortium name="ELIXIR-Norway"/>
            <consortium name="Elixir Norway"/>
        </authorList>
    </citation>
    <scope>NUCLEOTIDE SEQUENCE</scope>
</reference>
<proteinExistence type="predicted"/>
<name>A0AC59ZM65_RANTA</name>
<evidence type="ECO:0000313" key="2">
    <source>
        <dbReference type="Proteomes" id="UP001162501"/>
    </source>
</evidence>